<accession>E3M3F7</accession>
<dbReference type="eggNOG" id="KOG0017">
    <property type="taxonomic scope" value="Eukaryota"/>
</dbReference>
<evidence type="ECO:0000256" key="2">
    <source>
        <dbReference type="SAM" id="MobiDB-lite"/>
    </source>
</evidence>
<dbReference type="PANTHER" id="PTHR46585">
    <property type="entry name" value="INTEGRASE CORE DOMAIN CONTAINING PROTEIN"/>
    <property type="match status" value="1"/>
</dbReference>
<feature type="compositionally biased region" description="Polar residues" evidence="2">
    <location>
        <begin position="1118"/>
        <end position="1142"/>
    </location>
</feature>
<dbReference type="PANTHER" id="PTHR46585:SF1">
    <property type="entry name" value="CHROMO DOMAIN-CONTAINING PROTEIN"/>
    <property type="match status" value="1"/>
</dbReference>
<dbReference type="STRING" id="31234.E3M3F7"/>
<feature type="region of interest" description="Disordered" evidence="2">
    <location>
        <begin position="1087"/>
        <end position="1186"/>
    </location>
</feature>
<gene>
    <name evidence="4" type="ORF">CRE_08281</name>
</gene>
<dbReference type="OrthoDB" id="6343797at2759"/>
<evidence type="ECO:0000259" key="3">
    <source>
        <dbReference type="PROSITE" id="PS50994"/>
    </source>
</evidence>
<dbReference type="InParanoid" id="E3M3F7"/>
<sequence>MIKRYRLIEIDGHNPLDPPRRLLDEILNDKTLDVDSKRQFYQDLLYRVKNLPHLRIIDRNVLKTFDELVKNYEKTPNLKQISEAKPPVDEKYLYEGNITEMDDTQKSYTSYEDESDSDMSTTLSPAIPTPEQPSTDTPLSSPIATKPITRQTVKQTTGQQYIVPVKPRIKPARLPAIPIFRKGKDAYLNPKNPCAFSSVNAIHQFVKHRGITRRRVEEVLENIEAYTKHFPVRSKFPRLQTTSSGIENSIQIDLADVSRHKKYNDGVTFLLVCVDVYSRMFYVEPLKSKKGEEVVVALEKIISKFKSPPIYVYSDFGKRIFTMFTSKTTLILYLFDTVHLRRSVTLSFDLAVTTDALNTLISMETQLEGLPQILQDKAAKLVEEAEENNEEWEELENLCKLAVEEREDQRKHLLIAVRAKIEMFRELHDASEETVPPPPLSPQQVLHIMAESIDAPNQEPVVTSPMKYPLYHELHMVNSTGMNENNSELSTEASQLPERIHDLNLNGTLENQTRAADTPILNSNALISPELGGLPVGNIVYQPNNMRQKGRQNINENSNYLAAAGVNQSNMSSQSGPVRRDISNNLHNNIGQPRFEYSEENQQNNCHERNFNRNEHSEYYQQQQRYNRMRYSEYPDHLINQSQYHYQQNQTRQVQGNWNNQQIPGKRCEVCEGDHEITLCNQNNEVVARVCIKIGICPKCRTGGHPVTGCPLLYLEKEQARMNTEKNHEESRNRNQFNDQESNQDNRNSTHQHRANNQPRYAERKNEILERELARHVATIKPFTGVVSEYASFRNIMTDYLDSETVSLAVRRDTLMQKISGEAAVHKSILNDPGKAIEATMKNLDRTYNRKGSTSVRNQFEKVVVSDESIDTFIKSLALSRSLHDKVLEEEPHGFEYHSTKALLGRMPDAVRAMCNKMLRNETLTTEKIYEKAEEHLENQIEDAEITGRSASQSLKKWKTELHVTQSETDHKEEADKDSEDESTAELLAFGAKREQSKSHVSKTLNSQQGRSNQTVNNEVTALKSNQKQSTQQPAQSQNQPNLGTQAPYLSNMLPQNQFPQPHQTNNQLGSYQHQFAQYPYQMNSNHAQFQGHAPTPMSSSPWNPQPSHINYYLHPTGQHQNFTNQQHNGQTGNLNQSQDPRNQLGYHPVPQHNNSPASFGQSQQRSSSKPWFKENGSPPSVGHSTGIQLSIQEEAMKPLTDCRDPDRYNLGPGPNIALIRYTFPRDYDEESYCQVCGKGHKLVRCLLSSSNVRKWIDEKNACSNCASRTHSVTACNSQVSCFYCCGKHHTGACKLKEAYRDFRNYPPTAVKPNGIDFFRDQQH</sequence>
<reference evidence="4" key="1">
    <citation type="submission" date="2007-07" db="EMBL/GenBank/DDBJ databases">
        <title>PCAP assembly of the Caenorhabditis remanei genome.</title>
        <authorList>
            <consortium name="The Caenorhabditis remanei Sequencing Consortium"/>
            <person name="Wilson R.K."/>
        </authorList>
    </citation>
    <scope>NUCLEOTIDE SEQUENCE [LARGE SCALE GENOMIC DNA]</scope>
    <source>
        <strain evidence="4">PB4641</strain>
    </source>
</reference>
<dbReference type="InterPro" id="IPR036397">
    <property type="entry name" value="RNaseH_sf"/>
</dbReference>
<keyword evidence="5" id="KW-1185">Reference proteome</keyword>
<protein>
    <recommendedName>
        <fullName evidence="3">Integrase catalytic domain-containing protein</fullName>
    </recommendedName>
</protein>
<dbReference type="GO" id="GO:0003676">
    <property type="term" value="F:nucleic acid binding"/>
    <property type="evidence" value="ECO:0007669"/>
    <property type="project" value="InterPro"/>
</dbReference>
<dbReference type="PROSITE" id="PS50994">
    <property type="entry name" value="INTEGRASE"/>
    <property type="match status" value="1"/>
</dbReference>
<keyword evidence="1" id="KW-0175">Coiled coil</keyword>
<dbReference type="Gene3D" id="3.30.420.10">
    <property type="entry name" value="Ribonuclease H-like superfamily/Ribonuclease H"/>
    <property type="match status" value="1"/>
</dbReference>
<feature type="compositionally biased region" description="Polar residues" evidence="2">
    <location>
        <begin position="734"/>
        <end position="759"/>
    </location>
</feature>
<feature type="compositionally biased region" description="Polar residues" evidence="2">
    <location>
        <begin position="1097"/>
        <end position="1109"/>
    </location>
</feature>
<name>E3M3F7_CAERE</name>
<dbReference type="HOGENOM" id="CLU_259609_0_0_1"/>
<evidence type="ECO:0000256" key="1">
    <source>
        <dbReference type="SAM" id="Coils"/>
    </source>
</evidence>
<evidence type="ECO:0000313" key="5">
    <source>
        <dbReference type="Proteomes" id="UP000008281"/>
    </source>
</evidence>
<feature type="coiled-coil region" evidence="1">
    <location>
        <begin position="375"/>
        <end position="405"/>
    </location>
</feature>
<feature type="domain" description="Integrase catalytic" evidence="3">
    <location>
        <begin position="233"/>
        <end position="334"/>
    </location>
</feature>
<proteinExistence type="predicted"/>
<feature type="compositionally biased region" description="Low complexity" evidence="2">
    <location>
        <begin position="1025"/>
        <end position="1042"/>
    </location>
</feature>
<feature type="compositionally biased region" description="Basic and acidic residues" evidence="2">
    <location>
        <begin position="961"/>
        <end position="975"/>
    </location>
</feature>
<dbReference type="InterPro" id="IPR001584">
    <property type="entry name" value="Integrase_cat-core"/>
</dbReference>
<dbReference type="InterPro" id="IPR012337">
    <property type="entry name" value="RNaseH-like_sf"/>
</dbReference>
<feature type="compositionally biased region" description="Basic and acidic residues" evidence="2">
    <location>
        <begin position="722"/>
        <end position="733"/>
    </location>
</feature>
<evidence type="ECO:0000313" key="4">
    <source>
        <dbReference type="EMBL" id="EFO90722.1"/>
    </source>
</evidence>
<feature type="compositionally biased region" description="Polar residues" evidence="2">
    <location>
        <begin position="1043"/>
        <end position="1068"/>
    </location>
</feature>
<feature type="region of interest" description="Disordered" evidence="2">
    <location>
        <begin position="961"/>
        <end position="1068"/>
    </location>
</feature>
<feature type="compositionally biased region" description="Polar residues" evidence="2">
    <location>
        <begin position="132"/>
        <end position="143"/>
    </location>
</feature>
<dbReference type="EMBL" id="DS268423">
    <property type="protein sequence ID" value="EFO90722.1"/>
    <property type="molecule type" value="Genomic_DNA"/>
</dbReference>
<dbReference type="Proteomes" id="UP000008281">
    <property type="component" value="Unassembled WGS sequence"/>
</dbReference>
<feature type="compositionally biased region" description="Polar residues" evidence="2">
    <location>
        <begin position="1002"/>
        <end position="1024"/>
    </location>
</feature>
<dbReference type="GO" id="GO:0015074">
    <property type="term" value="P:DNA integration"/>
    <property type="evidence" value="ECO:0007669"/>
    <property type="project" value="InterPro"/>
</dbReference>
<feature type="compositionally biased region" description="Polar residues" evidence="2">
    <location>
        <begin position="1152"/>
        <end position="1170"/>
    </location>
</feature>
<dbReference type="SUPFAM" id="SSF53098">
    <property type="entry name" value="Ribonuclease H-like"/>
    <property type="match status" value="1"/>
</dbReference>
<feature type="region of interest" description="Disordered" evidence="2">
    <location>
        <begin position="722"/>
        <end position="763"/>
    </location>
</feature>
<feature type="region of interest" description="Disordered" evidence="2">
    <location>
        <begin position="103"/>
        <end position="143"/>
    </location>
</feature>
<organism evidence="5">
    <name type="scientific">Caenorhabditis remanei</name>
    <name type="common">Caenorhabditis vulgaris</name>
    <dbReference type="NCBI Taxonomy" id="31234"/>
    <lineage>
        <taxon>Eukaryota</taxon>
        <taxon>Metazoa</taxon>
        <taxon>Ecdysozoa</taxon>
        <taxon>Nematoda</taxon>
        <taxon>Chromadorea</taxon>
        <taxon>Rhabditida</taxon>
        <taxon>Rhabditina</taxon>
        <taxon>Rhabditomorpha</taxon>
        <taxon>Rhabditoidea</taxon>
        <taxon>Rhabditidae</taxon>
        <taxon>Peloderinae</taxon>
        <taxon>Caenorhabditis</taxon>
    </lineage>
</organism>